<dbReference type="WBParaSite" id="PSAMB.scaffold6582size9184.g28783.t1">
    <property type="protein sequence ID" value="PSAMB.scaffold6582size9184.g28783.t1"/>
    <property type="gene ID" value="PSAMB.scaffold6582size9184.g28783"/>
</dbReference>
<dbReference type="Proteomes" id="UP000887566">
    <property type="component" value="Unplaced"/>
</dbReference>
<keyword evidence="1" id="KW-1185">Reference proteome</keyword>
<dbReference type="AlphaFoldDB" id="A0A914X6J6"/>
<sequence>MTSDPGEWRNSAYVDTFNGPKYLSTANDTVCVCHILRCGGGGADDRENEPPSATQSITAERSLSGKFPCSAISAETCVFVAIAASGLRSRRRATTGIAPLRLVEFQVLPARLTAVGDRIINF</sequence>
<organism evidence="1 2">
    <name type="scientific">Plectus sambesii</name>
    <dbReference type="NCBI Taxonomy" id="2011161"/>
    <lineage>
        <taxon>Eukaryota</taxon>
        <taxon>Metazoa</taxon>
        <taxon>Ecdysozoa</taxon>
        <taxon>Nematoda</taxon>
        <taxon>Chromadorea</taxon>
        <taxon>Plectida</taxon>
        <taxon>Plectina</taxon>
        <taxon>Plectoidea</taxon>
        <taxon>Plectidae</taxon>
        <taxon>Plectus</taxon>
    </lineage>
</organism>
<protein>
    <submittedName>
        <fullName evidence="2">Uncharacterized protein</fullName>
    </submittedName>
</protein>
<accession>A0A914X6J6</accession>
<evidence type="ECO:0000313" key="1">
    <source>
        <dbReference type="Proteomes" id="UP000887566"/>
    </source>
</evidence>
<proteinExistence type="predicted"/>
<reference evidence="2" key="1">
    <citation type="submission" date="2022-11" db="UniProtKB">
        <authorList>
            <consortium name="WormBaseParasite"/>
        </authorList>
    </citation>
    <scope>IDENTIFICATION</scope>
</reference>
<name>A0A914X6J6_9BILA</name>
<evidence type="ECO:0000313" key="2">
    <source>
        <dbReference type="WBParaSite" id="PSAMB.scaffold6582size9184.g28783.t1"/>
    </source>
</evidence>